<feature type="domain" description="Tryptophan synthase beta chain-like PALP" evidence="3">
    <location>
        <begin position="39"/>
        <end position="374"/>
    </location>
</feature>
<organism evidence="4 5">
    <name type="scientific">Actinomadura viridis</name>
    <dbReference type="NCBI Taxonomy" id="58110"/>
    <lineage>
        <taxon>Bacteria</taxon>
        <taxon>Bacillati</taxon>
        <taxon>Actinomycetota</taxon>
        <taxon>Actinomycetes</taxon>
        <taxon>Streptosporangiales</taxon>
        <taxon>Thermomonosporaceae</taxon>
        <taxon>Actinomadura</taxon>
    </lineage>
</organism>
<dbReference type="SUPFAM" id="SSF53686">
    <property type="entry name" value="Tryptophan synthase beta subunit-like PLP-dependent enzymes"/>
    <property type="match status" value="1"/>
</dbReference>
<dbReference type="GO" id="GO:1901605">
    <property type="term" value="P:alpha-amino acid metabolic process"/>
    <property type="evidence" value="ECO:0007669"/>
    <property type="project" value="UniProtKB-ARBA"/>
</dbReference>
<dbReference type="EMBL" id="JADOUA010000001">
    <property type="protein sequence ID" value="MBG6092383.1"/>
    <property type="molecule type" value="Genomic_DNA"/>
</dbReference>
<proteinExistence type="predicted"/>
<dbReference type="AlphaFoldDB" id="A0A931DPL9"/>
<name>A0A931DPL9_9ACTN</name>
<dbReference type="InterPro" id="IPR036052">
    <property type="entry name" value="TrpB-like_PALP_sf"/>
</dbReference>
<protein>
    <submittedName>
        <fullName evidence="4">Diaminopropionate ammonia-lyase</fullName>
        <ecNumber evidence="4">4.3.1.15</ecNumber>
    </submittedName>
</protein>
<dbReference type="PANTHER" id="PTHR42937">
    <property type="match status" value="1"/>
</dbReference>
<dbReference type="RefSeq" id="WP_307829254.1">
    <property type="nucleotide sequence ID" value="NZ_BAABES010000012.1"/>
</dbReference>
<dbReference type="Proteomes" id="UP000614047">
    <property type="component" value="Unassembled WGS sequence"/>
</dbReference>
<accession>A0A931DPL9</accession>
<dbReference type="EC" id="4.3.1.15" evidence="4"/>
<comment type="cofactor">
    <cofactor evidence="1">
        <name>pyridoxal 5'-phosphate</name>
        <dbReference type="ChEBI" id="CHEBI:597326"/>
    </cofactor>
</comment>
<gene>
    <name evidence="4" type="ORF">IW256_006496</name>
</gene>
<keyword evidence="4" id="KW-0456">Lyase</keyword>
<dbReference type="GO" id="GO:0008838">
    <property type="term" value="F:diaminopropionate ammonia-lyase activity"/>
    <property type="evidence" value="ECO:0007669"/>
    <property type="project" value="UniProtKB-EC"/>
</dbReference>
<dbReference type="InterPro" id="IPR001926">
    <property type="entry name" value="TrpB-like_PALP"/>
</dbReference>
<dbReference type="Pfam" id="PF00291">
    <property type="entry name" value="PALP"/>
    <property type="match status" value="1"/>
</dbReference>
<evidence type="ECO:0000313" key="5">
    <source>
        <dbReference type="Proteomes" id="UP000614047"/>
    </source>
</evidence>
<evidence type="ECO:0000256" key="2">
    <source>
        <dbReference type="ARBA" id="ARBA00022898"/>
    </source>
</evidence>
<dbReference type="Gene3D" id="3.40.50.1100">
    <property type="match status" value="2"/>
</dbReference>
<evidence type="ECO:0000313" key="4">
    <source>
        <dbReference type="EMBL" id="MBG6092383.1"/>
    </source>
</evidence>
<keyword evidence="2" id="KW-0663">Pyridoxal phosphate</keyword>
<evidence type="ECO:0000256" key="1">
    <source>
        <dbReference type="ARBA" id="ARBA00001933"/>
    </source>
</evidence>
<dbReference type="PANTHER" id="PTHR42937:SF1">
    <property type="entry name" value="DIAMINOPROPIONATE AMMONIA-LYASE"/>
    <property type="match status" value="1"/>
</dbReference>
<keyword evidence="5" id="KW-1185">Reference proteome</keyword>
<sequence>MGSGIVDRLPVSWYARPFARAWRCPPAPGEAVRFHRALPGYAPTPLAEAPELAAELGVERVFVKDESARLGLPTFKILGASWGIHRALARHYGVRPDPAADADPVAALKAVAAAHPPVRLVAAAGGDHGRAVARTARLLGLPAHVFVPAADLAPAASAAIRAEGAELTEVTGPYSEALRQAVSEYEACEAPAAPASGRAGTVPRPLLVPDTAWPGHEDVPQWIVEGYSTLFAEIDDQLRDAGAAPAGLVAVPVGAGSLAQAAVVHHRGGTGTAPAPTLLAVEPEAAPCVLASLVRGHAVSVAPGKTIMAALDRPAPSSLAWPYLEGGLDAAVAVADEAAARAAGDLTALGVPAGPCGGAALAGVRAALSGGHRASLAPGHEGTVVLLSTDGVTA</sequence>
<comment type="caution">
    <text evidence="4">The sequence shown here is derived from an EMBL/GenBank/DDBJ whole genome shotgun (WGS) entry which is preliminary data.</text>
</comment>
<evidence type="ECO:0000259" key="3">
    <source>
        <dbReference type="Pfam" id="PF00291"/>
    </source>
</evidence>
<reference evidence="4" key="1">
    <citation type="submission" date="2020-11" db="EMBL/GenBank/DDBJ databases">
        <title>Sequencing the genomes of 1000 actinobacteria strains.</title>
        <authorList>
            <person name="Klenk H.-P."/>
        </authorList>
    </citation>
    <scope>NUCLEOTIDE SEQUENCE</scope>
    <source>
        <strain evidence="4">DSM 43175</strain>
    </source>
</reference>